<dbReference type="PANTHER" id="PTHR33920:SF2">
    <property type="entry name" value="THIONIN-2.1-RELATED"/>
    <property type="match status" value="1"/>
</dbReference>
<evidence type="ECO:0008006" key="10">
    <source>
        <dbReference type="Google" id="ProtNLM"/>
    </source>
</evidence>
<dbReference type="GO" id="GO:0090729">
    <property type="term" value="F:toxin activity"/>
    <property type="evidence" value="ECO:0007669"/>
    <property type="project" value="UniProtKB-KW"/>
</dbReference>
<dbReference type="EMBL" id="KB870811">
    <property type="protein sequence ID" value="EOA17618.1"/>
    <property type="molecule type" value="Genomic_DNA"/>
</dbReference>
<keyword evidence="9" id="KW-1185">Reference proteome</keyword>
<dbReference type="InterPro" id="IPR001010">
    <property type="entry name" value="Thionin"/>
</dbReference>
<name>R0H2A1_9BRAS</name>
<evidence type="ECO:0000256" key="6">
    <source>
        <dbReference type="ARBA" id="ARBA00023157"/>
    </source>
</evidence>
<keyword evidence="5" id="KW-0611">Plant defense</keyword>
<evidence type="ECO:0000256" key="2">
    <source>
        <dbReference type="ARBA" id="ARBA00009872"/>
    </source>
</evidence>
<dbReference type="InterPro" id="IPR036391">
    <property type="entry name" value="Thionin-like_sf"/>
</dbReference>
<dbReference type="Gene3D" id="3.30.1350.10">
    <property type="entry name" value="Thionin-like"/>
    <property type="match status" value="1"/>
</dbReference>
<evidence type="ECO:0000313" key="8">
    <source>
        <dbReference type="EMBL" id="EOA17618.1"/>
    </source>
</evidence>
<keyword evidence="6" id="KW-1015">Disulfide bond</keyword>
<proteinExistence type="inferred from homology"/>
<dbReference type="AlphaFoldDB" id="R0H2A1"/>
<feature type="signal peptide" evidence="7">
    <location>
        <begin position="1"/>
        <end position="24"/>
    </location>
</feature>
<dbReference type="PROSITE" id="PS00271">
    <property type="entry name" value="THIONIN"/>
    <property type="match status" value="1"/>
</dbReference>
<dbReference type="GO" id="GO:0006952">
    <property type="term" value="P:defense response"/>
    <property type="evidence" value="ECO:0007669"/>
    <property type="project" value="UniProtKB-KW"/>
</dbReference>
<reference evidence="9" key="1">
    <citation type="journal article" date="2013" name="Nat. Genet.">
        <title>The Capsella rubella genome and the genomic consequences of rapid mating system evolution.</title>
        <authorList>
            <person name="Slotte T."/>
            <person name="Hazzouri K.M."/>
            <person name="Agren J.A."/>
            <person name="Koenig D."/>
            <person name="Maumus F."/>
            <person name="Guo Y.L."/>
            <person name="Steige K."/>
            <person name="Platts A.E."/>
            <person name="Escobar J.S."/>
            <person name="Newman L.K."/>
            <person name="Wang W."/>
            <person name="Mandakova T."/>
            <person name="Vello E."/>
            <person name="Smith L.M."/>
            <person name="Henz S.R."/>
            <person name="Steffen J."/>
            <person name="Takuno S."/>
            <person name="Brandvain Y."/>
            <person name="Coop G."/>
            <person name="Andolfatto P."/>
            <person name="Hu T.T."/>
            <person name="Blanchette M."/>
            <person name="Clark R.M."/>
            <person name="Quesneville H."/>
            <person name="Nordborg M."/>
            <person name="Gaut B.S."/>
            <person name="Lysak M.A."/>
            <person name="Jenkins J."/>
            <person name="Grimwood J."/>
            <person name="Chapman J."/>
            <person name="Prochnik S."/>
            <person name="Shu S."/>
            <person name="Rokhsar D."/>
            <person name="Schmutz J."/>
            <person name="Weigel D."/>
            <person name="Wright S.I."/>
        </authorList>
    </citation>
    <scope>NUCLEOTIDE SEQUENCE [LARGE SCALE GENOMIC DNA]</scope>
    <source>
        <strain evidence="9">cv. Monte Gargano</strain>
    </source>
</reference>
<evidence type="ECO:0000256" key="5">
    <source>
        <dbReference type="ARBA" id="ARBA00022821"/>
    </source>
</evidence>
<keyword evidence="4" id="KW-0800">Toxin</keyword>
<sequence>MEGKFVVLSVLMMSLIMSQIQVEGKVCCPSQFQRSLYEICYWNPVTFRQMSTCSAVGGCKLIYTGICPSNLPYNNLEKSGDDVNKYCNLGCASSVCSAMTTLKNFDASEIVNGAIEKCISACSTLCTKGFVKPATETA</sequence>
<comment type="similarity">
    <text evidence="2">Belongs to the plant thionin (TC 1.C.44) family.</text>
</comment>
<dbReference type="SUPFAM" id="SSF57429">
    <property type="entry name" value="Crambin-like"/>
    <property type="match status" value="1"/>
</dbReference>
<dbReference type="OrthoDB" id="653285at2759"/>
<evidence type="ECO:0000256" key="4">
    <source>
        <dbReference type="ARBA" id="ARBA00022656"/>
    </source>
</evidence>
<dbReference type="GO" id="GO:0005576">
    <property type="term" value="C:extracellular region"/>
    <property type="evidence" value="ECO:0007669"/>
    <property type="project" value="UniProtKB-SubCell"/>
</dbReference>
<evidence type="ECO:0000256" key="3">
    <source>
        <dbReference type="ARBA" id="ARBA00022525"/>
    </source>
</evidence>
<evidence type="ECO:0000256" key="1">
    <source>
        <dbReference type="ARBA" id="ARBA00004613"/>
    </source>
</evidence>
<comment type="subcellular location">
    <subcellularLocation>
        <location evidence="1">Secreted</location>
    </subcellularLocation>
</comment>
<organism evidence="8 9">
    <name type="scientific">Capsella rubella</name>
    <dbReference type="NCBI Taxonomy" id="81985"/>
    <lineage>
        <taxon>Eukaryota</taxon>
        <taxon>Viridiplantae</taxon>
        <taxon>Streptophyta</taxon>
        <taxon>Embryophyta</taxon>
        <taxon>Tracheophyta</taxon>
        <taxon>Spermatophyta</taxon>
        <taxon>Magnoliopsida</taxon>
        <taxon>eudicotyledons</taxon>
        <taxon>Gunneridae</taxon>
        <taxon>Pentapetalae</taxon>
        <taxon>rosids</taxon>
        <taxon>malvids</taxon>
        <taxon>Brassicales</taxon>
        <taxon>Brassicaceae</taxon>
        <taxon>Camelineae</taxon>
        <taxon>Capsella</taxon>
    </lineage>
</organism>
<keyword evidence="3" id="KW-0964">Secreted</keyword>
<dbReference type="PANTHER" id="PTHR33920">
    <property type="entry name" value="THIONIN-2.1-RELATED"/>
    <property type="match status" value="1"/>
</dbReference>
<evidence type="ECO:0000256" key="7">
    <source>
        <dbReference type="SAM" id="SignalP"/>
    </source>
</evidence>
<gene>
    <name evidence="8" type="ORF">CARUB_v10005983mg</name>
</gene>
<keyword evidence="7" id="KW-0732">Signal</keyword>
<feature type="chain" id="PRO_5004342328" description="Acidic protein" evidence="7">
    <location>
        <begin position="25"/>
        <end position="138"/>
    </location>
</feature>
<accession>R0H2A1</accession>
<dbReference type="Pfam" id="PF00321">
    <property type="entry name" value="Thionin"/>
    <property type="match status" value="1"/>
</dbReference>
<dbReference type="Proteomes" id="UP000029121">
    <property type="component" value="Unassembled WGS sequence"/>
</dbReference>
<evidence type="ECO:0000313" key="9">
    <source>
        <dbReference type="Proteomes" id="UP000029121"/>
    </source>
</evidence>
<protein>
    <recommendedName>
        <fullName evidence="10">Acidic protein</fullName>
    </recommendedName>
</protein>
<dbReference type="KEGG" id="crb:17878157"/>